<dbReference type="NCBIfam" id="NF037970">
    <property type="entry name" value="vanZ_1"/>
    <property type="match status" value="1"/>
</dbReference>
<keyword evidence="1" id="KW-1133">Transmembrane helix</keyword>
<feature type="transmembrane region" description="Helical" evidence="1">
    <location>
        <begin position="12"/>
        <end position="30"/>
    </location>
</feature>
<organism evidence="3 4">
    <name type="scientific">Polaribacter ponticola</name>
    <dbReference type="NCBI Taxonomy" id="2978475"/>
    <lineage>
        <taxon>Bacteria</taxon>
        <taxon>Pseudomonadati</taxon>
        <taxon>Bacteroidota</taxon>
        <taxon>Flavobacteriia</taxon>
        <taxon>Flavobacteriales</taxon>
        <taxon>Flavobacteriaceae</taxon>
    </lineage>
</organism>
<protein>
    <submittedName>
        <fullName evidence="3">VanZ family protein</fullName>
    </submittedName>
</protein>
<dbReference type="PANTHER" id="PTHR28008">
    <property type="entry name" value="DOMAIN PROTEIN, PUTATIVE (AFU_ORTHOLOGUE AFUA_3G10980)-RELATED"/>
    <property type="match status" value="1"/>
</dbReference>
<dbReference type="Pfam" id="PF04892">
    <property type="entry name" value="VanZ"/>
    <property type="match status" value="1"/>
</dbReference>
<dbReference type="PANTHER" id="PTHR28008:SF1">
    <property type="entry name" value="DOMAIN PROTEIN, PUTATIVE (AFU_ORTHOLOGUE AFUA_3G10980)-RELATED"/>
    <property type="match status" value="1"/>
</dbReference>
<accession>A0ABT5S7X5</accession>
<feature type="domain" description="VanZ-like" evidence="2">
    <location>
        <begin position="42"/>
        <end position="118"/>
    </location>
</feature>
<dbReference type="EMBL" id="JAOSLC020000002">
    <property type="protein sequence ID" value="MDD7913606.1"/>
    <property type="molecule type" value="Genomic_DNA"/>
</dbReference>
<reference evidence="3" key="1">
    <citation type="submission" date="2023-02" db="EMBL/GenBank/DDBJ databases">
        <title>Polaribacter ponticola sp. nov., isolated from seawater.</title>
        <authorList>
            <person name="Baek J.H."/>
            <person name="Kim J.M."/>
            <person name="Choi D.G."/>
            <person name="Jeon C.O."/>
        </authorList>
    </citation>
    <scope>NUCLEOTIDE SEQUENCE</scope>
    <source>
        <strain evidence="3">MSW5</strain>
    </source>
</reference>
<evidence type="ECO:0000313" key="3">
    <source>
        <dbReference type="EMBL" id="MDD7913606.1"/>
    </source>
</evidence>
<dbReference type="Proteomes" id="UP001151478">
    <property type="component" value="Unassembled WGS sequence"/>
</dbReference>
<dbReference type="RefSeq" id="WP_265726300.1">
    <property type="nucleotide sequence ID" value="NZ_JAOSLC020000002.1"/>
</dbReference>
<evidence type="ECO:0000256" key="1">
    <source>
        <dbReference type="SAM" id="Phobius"/>
    </source>
</evidence>
<evidence type="ECO:0000313" key="4">
    <source>
        <dbReference type="Proteomes" id="UP001151478"/>
    </source>
</evidence>
<dbReference type="InterPro" id="IPR006976">
    <property type="entry name" value="VanZ-like"/>
</dbReference>
<feature type="transmembrane region" description="Helical" evidence="1">
    <location>
        <begin position="45"/>
        <end position="63"/>
    </location>
</feature>
<evidence type="ECO:0000259" key="2">
    <source>
        <dbReference type="Pfam" id="PF04892"/>
    </source>
</evidence>
<name>A0ABT5S7X5_9FLAO</name>
<sequence>MQKRIKVLLKDNIYIFAIAVTLIIICLSLIKMPKTNIKISNIDKLYHSIAYFTLTISWLLSFYKKPKKKYIIVISCIILGIIIEVLQNTITIYRTGDLLDVIANSIGVLLALLIFNIIFKKITLINV</sequence>
<keyword evidence="1" id="KW-0472">Membrane</keyword>
<proteinExistence type="predicted"/>
<keyword evidence="1" id="KW-0812">Transmembrane</keyword>
<gene>
    <name evidence="3" type="ORF">N5A56_003860</name>
</gene>
<keyword evidence="4" id="KW-1185">Reference proteome</keyword>
<feature type="transmembrane region" description="Helical" evidence="1">
    <location>
        <begin position="70"/>
        <end position="90"/>
    </location>
</feature>
<comment type="caution">
    <text evidence="3">The sequence shown here is derived from an EMBL/GenBank/DDBJ whole genome shotgun (WGS) entry which is preliminary data.</text>
</comment>
<feature type="transmembrane region" description="Helical" evidence="1">
    <location>
        <begin position="102"/>
        <end position="119"/>
    </location>
</feature>